<dbReference type="RefSeq" id="XP_065956164.1">
    <property type="nucleotide sequence ID" value="XM_066100764.1"/>
</dbReference>
<name>A0A7T7BJ25_PENDI</name>
<accession>A0A7T7BJ25</accession>
<gene>
    <name evidence="1" type="ORF">Pdw03_4495</name>
</gene>
<dbReference type="Proteomes" id="UP000595662">
    <property type="component" value="Chromosome 1"/>
</dbReference>
<organism evidence="1 2">
    <name type="scientific">Penicillium digitatum</name>
    <name type="common">Green mold</name>
    <dbReference type="NCBI Taxonomy" id="36651"/>
    <lineage>
        <taxon>Eukaryota</taxon>
        <taxon>Fungi</taxon>
        <taxon>Dikarya</taxon>
        <taxon>Ascomycota</taxon>
        <taxon>Pezizomycotina</taxon>
        <taxon>Eurotiomycetes</taxon>
        <taxon>Eurotiomycetidae</taxon>
        <taxon>Eurotiales</taxon>
        <taxon>Aspergillaceae</taxon>
        <taxon>Penicillium</taxon>
    </lineage>
</organism>
<proteinExistence type="predicted"/>
<sequence length="72" mass="8438">MLIGRLLHRSLPNRIIVIGCQWYPSNKDTRHDCIETYSSRLELPGRLEQAIFQVNRKIVWGEGTCFNRGSHR</sequence>
<dbReference type="GeneID" id="90952599"/>
<protein>
    <submittedName>
        <fullName evidence="1">Uncharacterized protein</fullName>
    </submittedName>
</protein>
<dbReference type="EMBL" id="CP060774">
    <property type="protein sequence ID" value="QQK41641.1"/>
    <property type="molecule type" value="Genomic_DNA"/>
</dbReference>
<reference evidence="1 2" key="1">
    <citation type="submission" date="2020-08" db="EMBL/GenBank/DDBJ databases">
        <title>The completed genome sequence of the pathogenic ascomycete fungus Penicillium digitatum.</title>
        <authorList>
            <person name="Wang M."/>
        </authorList>
    </citation>
    <scope>NUCLEOTIDE SEQUENCE [LARGE SCALE GENOMIC DNA]</scope>
    <source>
        <strain evidence="1 2">PdW03</strain>
    </source>
</reference>
<dbReference type="AlphaFoldDB" id="A0A7T7BJ25"/>
<evidence type="ECO:0000313" key="2">
    <source>
        <dbReference type="Proteomes" id="UP000595662"/>
    </source>
</evidence>
<evidence type="ECO:0000313" key="1">
    <source>
        <dbReference type="EMBL" id="QQK41641.1"/>
    </source>
</evidence>